<dbReference type="Proteomes" id="UP000799324">
    <property type="component" value="Unassembled WGS sequence"/>
</dbReference>
<evidence type="ECO:0000313" key="3">
    <source>
        <dbReference type="Proteomes" id="UP000799324"/>
    </source>
</evidence>
<sequence>MRTGLCCQGIIGHGCYGLLSKSLTAWSGRRRVFGNASMGCAYALFTFVSIGMLSLSYHVCYSENALLGSFVCIAVRCVSASAFVLCYSSSLVFDLERAVGEDGMTSISSEYSTKAFPVVLHDARISAHALLPRLAPAMTAPAPSAAQRRDLLDVYARGS</sequence>
<accession>A0A6A6SKV9</accession>
<name>A0A6A6SKV9_9PLEO</name>
<feature type="transmembrane region" description="Helical" evidence="1">
    <location>
        <begin position="39"/>
        <end position="59"/>
    </location>
</feature>
<keyword evidence="1" id="KW-0472">Membrane</keyword>
<gene>
    <name evidence="2" type="ORF">K491DRAFT_242437</name>
</gene>
<keyword evidence="1" id="KW-1133">Transmembrane helix</keyword>
<keyword evidence="1" id="KW-0812">Transmembrane</keyword>
<dbReference type="EMBL" id="MU004535">
    <property type="protein sequence ID" value="KAF2648496.1"/>
    <property type="molecule type" value="Genomic_DNA"/>
</dbReference>
<organism evidence="2 3">
    <name type="scientific">Lophiostoma macrostomum CBS 122681</name>
    <dbReference type="NCBI Taxonomy" id="1314788"/>
    <lineage>
        <taxon>Eukaryota</taxon>
        <taxon>Fungi</taxon>
        <taxon>Dikarya</taxon>
        <taxon>Ascomycota</taxon>
        <taxon>Pezizomycotina</taxon>
        <taxon>Dothideomycetes</taxon>
        <taxon>Pleosporomycetidae</taxon>
        <taxon>Pleosporales</taxon>
        <taxon>Lophiostomataceae</taxon>
        <taxon>Lophiostoma</taxon>
    </lineage>
</organism>
<feature type="transmembrane region" description="Helical" evidence="1">
    <location>
        <begin position="65"/>
        <end position="87"/>
    </location>
</feature>
<proteinExistence type="predicted"/>
<evidence type="ECO:0000313" key="2">
    <source>
        <dbReference type="EMBL" id="KAF2648496.1"/>
    </source>
</evidence>
<keyword evidence="3" id="KW-1185">Reference proteome</keyword>
<reference evidence="2" key="1">
    <citation type="journal article" date="2020" name="Stud. Mycol.">
        <title>101 Dothideomycetes genomes: a test case for predicting lifestyles and emergence of pathogens.</title>
        <authorList>
            <person name="Haridas S."/>
            <person name="Albert R."/>
            <person name="Binder M."/>
            <person name="Bloem J."/>
            <person name="Labutti K."/>
            <person name="Salamov A."/>
            <person name="Andreopoulos B."/>
            <person name="Baker S."/>
            <person name="Barry K."/>
            <person name="Bills G."/>
            <person name="Bluhm B."/>
            <person name="Cannon C."/>
            <person name="Castanera R."/>
            <person name="Culley D."/>
            <person name="Daum C."/>
            <person name="Ezra D."/>
            <person name="Gonzalez J."/>
            <person name="Henrissat B."/>
            <person name="Kuo A."/>
            <person name="Liang C."/>
            <person name="Lipzen A."/>
            <person name="Lutzoni F."/>
            <person name="Magnuson J."/>
            <person name="Mondo S."/>
            <person name="Nolan M."/>
            <person name="Ohm R."/>
            <person name="Pangilinan J."/>
            <person name="Park H.-J."/>
            <person name="Ramirez L."/>
            <person name="Alfaro M."/>
            <person name="Sun H."/>
            <person name="Tritt A."/>
            <person name="Yoshinaga Y."/>
            <person name="Zwiers L.-H."/>
            <person name="Turgeon B."/>
            <person name="Goodwin S."/>
            <person name="Spatafora J."/>
            <person name="Crous P."/>
            <person name="Grigoriev I."/>
        </authorList>
    </citation>
    <scope>NUCLEOTIDE SEQUENCE</scope>
    <source>
        <strain evidence="2">CBS 122681</strain>
    </source>
</reference>
<protein>
    <submittedName>
        <fullName evidence="2">Uncharacterized protein</fullName>
    </submittedName>
</protein>
<dbReference type="AlphaFoldDB" id="A0A6A6SKV9"/>
<evidence type="ECO:0000256" key="1">
    <source>
        <dbReference type="SAM" id="Phobius"/>
    </source>
</evidence>